<dbReference type="PROSITE" id="PS01174">
    <property type="entry name" value="LIPASE_GDXG_SER"/>
    <property type="match status" value="1"/>
</dbReference>
<evidence type="ECO:0000313" key="4">
    <source>
        <dbReference type="EMBL" id="GKU99323.1"/>
    </source>
</evidence>
<evidence type="ECO:0000256" key="1">
    <source>
        <dbReference type="ARBA" id="ARBA00010515"/>
    </source>
</evidence>
<evidence type="ECO:0000256" key="2">
    <source>
        <dbReference type="PROSITE-ProRule" id="PRU10038"/>
    </source>
</evidence>
<dbReference type="InterPro" id="IPR013094">
    <property type="entry name" value="AB_hydrolase_3"/>
</dbReference>
<dbReference type="InterPro" id="IPR029058">
    <property type="entry name" value="AB_hydrolase_fold"/>
</dbReference>
<evidence type="ECO:0000313" key="5">
    <source>
        <dbReference type="Proteomes" id="UP001054252"/>
    </source>
</evidence>
<gene>
    <name evidence="4" type="ORF">SLEP1_g12191</name>
</gene>
<dbReference type="Pfam" id="PF07859">
    <property type="entry name" value="Abhydrolase_3"/>
    <property type="match status" value="1"/>
</dbReference>
<dbReference type="Proteomes" id="UP001054252">
    <property type="component" value="Unassembled WGS sequence"/>
</dbReference>
<name>A0AAV5IHG6_9ROSI</name>
<protein>
    <recommendedName>
        <fullName evidence="3">Alpha/beta hydrolase fold-3 domain-containing protein</fullName>
    </recommendedName>
</protein>
<dbReference type="InterPro" id="IPR050466">
    <property type="entry name" value="Carboxylest/Gibb_receptor"/>
</dbReference>
<dbReference type="PANTHER" id="PTHR23024:SF429">
    <property type="entry name" value="ALPHA_BETA HYDROLASE FOLD PROTEIN"/>
    <property type="match status" value="1"/>
</dbReference>
<dbReference type="GO" id="GO:0016787">
    <property type="term" value="F:hydrolase activity"/>
    <property type="evidence" value="ECO:0007669"/>
    <property type="project" value="InterPro"/>
</dbReference>
<dbReference type="InterPro" id="IPR033140">
    <property type="entry name" value="Lipase_GDXG_put_SER_AS"/>
</dbReference>
<dbReference type="Gene3D" id="3.40.50.1820">
    <property type="entry name" value="alpha/beta hydrolase"/>
    <property type="match status" value="1"/>
</dbReference>
<comment type="similarity">
    <text evidence="1">Belongs to the 'GDXG' lipolytic enzyme family.</text>
</comment>
<dbReference type="PANTHER" id="PTHR23024">
    <property type="entry name" value="ARYLACETAMIDE DEACETYLASE"/>
    <property type="match status" value="1"/>
</dbReference>
<keyword evidence="5" id="KW-1185">Reference proteome</keyword>
<reference evidence="4 5" key="1">
    <citation type="journal article" date="2021" name="Commun. Biol.">
        <title>The genome of Shorea leprosula (Dipterocarpaceae) highlights the ecological relevance of drought in aseasonal tropical rainforests.</title>
        <authorList>
            <person name="Ng K.K.S."/>
            <person name="Kobayashi M.J."/>
            <person name="Fawcett J.A."/>
            <person name="Hatakeyama M."/>
            <person name="Paape T."/>
            <person name="Ng C.H."/>
            <person name="Ang C.C."/>
            <person name="Tnah L.H."/>
            <person name="Lee C.T."/>
            <person name="Nishiyama T."/>
            <person name="Sese J."/>
            <person name="O'Brien M.J."/>
            <person name="Copetti D."/>
            <person name="Mohd Noor M.I."/>
            <person name="Ong R.C."/>
            <person name="Putra M."/>
            <person name="Sireger I.Z."/>
            <person name="Indrioko S."/>
            <person name="Kosugi Y."/>
            <person name="Izuno A."/>
            <person name="Isagi Y."/>
            <person name="Lee S.L."/>
            <person name="Shimizu K.K."/>
        </authorList>
    </citation>
    <scope>NUCLEOTIDE SEQUENCE [LARGE SCALE GENOMIC DNA]</scope>
    <source>
        <strain evidence="4">214</strain>
    </source>
</reference>
<proteinExistence type="inferred from homology"/>
<organism evidence="4 5">
    <name type="scientific">Rubroshorea leprosula</name>
    <dbReference type="NCBI Taxonomy" id="152421"/>
    <lineage>
        <taxon>Eukaryota</taxon>
        <taxon>Viridiplantae</taxon>
        <taxon>Streptophyta</taxon>
        <taxon>Embryophyta</taxon>
        <taxon>Tracheophyta</taxon>
        <taxon>Spermatophyta</taxon>
        <taxon>Magnoliopsida</taxon>
        <taxon>eudicotyledons</taxon>
        <taxon>Gunneridae</taxon>
        <taxon>Pentapetalae</taxon>
        <taxon>rosids</taxon>
        <taxon>malvids</taxon>
        <taxon>Malvales</taxon>
        <taxon>Dipterocarpaceae</taxon>
        <taxon>Rubroshorea</taxon>
    </lineage>
</organism>
<feature type="active site" evidence="2">
    <location>
        <position position="163"/>
    </location>
</feature>
<feature type="domain" description="Alpha/beta hydrolase fold-3" evidence="3">
    <location>
        <begin position="75"/>
        <end position="280"/>
    </location>
</feature>
<comment type="caution">
    <text evidence="4">The sequence shown here is derived from an EMBL/GenBank/DDBJ whole genome shotgun (WGS) entry which is preliminary data.</text>
</comment>
<dbReference type="AlphaFoldDB" id="A0AAV5IHG6"/>
<accession>A0AAV5IHG6</accession>
<sequence>MDSNSSDIVHEFLPLFRIYKDGRVERLMGTETIPPSTDPHTGVQSKDIIVSTENNLSARLFLPKLRSPHQRLPLLIYIHGGAFSVASPFSPIYHRYLTSLVNEANVIAVSVQYRRAPEHPLPTAYDDTWEAIKWAASHVKGNGPEPWLNDHVDFQRVFLAGDSAGANIAHNSAMKVGVDGLDAVRIHGLVLVHPFFMNNEPDKLIEFIFPSSSGCNDPRMNPVSAGAELAQLGCSKVLVFVAGKDWLKDRGCSYYEALKKSGWSGTAQVVETEGEDHAFHLFNPACEKAKDLMKHVASFLNQE</sequence>
<evidence type="ECO:0000259" key="3">
    <source>
        <dbReference type="Pfam" id="PF07859"/>
    </source>
</evidence>
<dbReference type="EMBL" id="BPVZ01000014">
    <property type="protein sequence ID" value="GKU99323.1"/>
    <property type="molecule type" value="Genomic_DNA"/>
</dbReference>
<dbReference type="SUPFAM" id="SSF53474">
    <property type="entry name" value="alpha/beta-Hydrolases"/>
    <property type="match status" value="1"/>
</dbReference>